<feature type="region of interest" description="Disordered" evidence="1">
    <location>
        <begin position="95"/>
        <end position="115"/>
    </location>
</feature>
<protein>
    <submittedName>
        <fullName evidence="2">Heterodisulfide reductase subunit B like protein HTH_1882</fullName>
    </submittedName>
</protein>
<sequence length="115" mass="13019">NSDVMIGHDTGCITTLDKNQWIGQAEGKNYDLPVIADVQFAALVCGAHPYKIVQSHWHASSTEKLFEKLGIDWQAKKVEFEQYLKQVEAGNQENLYDPRRRITGGPGFQKQEQIT</sequence>
<name>A0A3B0RS60_9ZZZZ</name>
<accession>A0A3B0RS60</accession>
<gene>
    <name evidence="2" type="ORF">MNBD_ALPHA06-2266</name>
</gene>
<evidence type="ECO:0000256" key="1">
    <source>
        <dbReference type="SAM" id="MobiDB-lite"/>
    </source>
</evidence>
<feature type="non-terminal residue" evidence="2">
    <location>
        <position position="1"/>
    </location>
</feature>
<proteinExistence type="predicted"/>
<reference evidence="2" key="1">
    <citation type="submission" date="2018-06" db="EMBL/GenBank/DDBJ databases">
        <authorList>
            <person name="Zhirakovskaya E."/>
        </authorList>
    </citation>
    <scope>NUCLEOTIDE SEQUENCE</scope>
</reference>
<evidence type="ECO:0000313" key="2">
    <source>
        <dbReference type="EMBL" id="VAV94977.1"/>
    </source>
</evidence>
<organism evidence="2">
    <name type="scientific">hydrothermal vent metagenome</name>
    <dbReference type="NCBI Taxonomy" id="652676"/>
    <lineage>
        <taxon>unclassified sequences</taxon>
        <taxon>metagenomes</taxon>
        <taxon>ecological metagenomes</taxon>
    </lineage>
</organism>
<dbReference type="AlphaFoldDB" id="A0A3B0RS60"/>
<dbReference type="EMBL" id="UOEE01000193">
    <property type="protein sequence ID" value="VAV94977.1"/>
    <property type="molecule type" value="Genomic_DNA"/>
</dbReference>